<organism evidence="1 2">
    <name type="scientific">Actinokineospora spheciospongiae</name>
    <dbReference type="NCBI Taxonomy" id="909613"/>
    <lineage>
        <taxon>Bacteria</taxon>
        <taxon>Bacillati</taxon>
        <taxon>Actinomycetota</taxon>
        <taxon>Actinomycetes</taxon>
        <taxon>Pseudonocardiales</taxon>
        <taxon>Pseudonocardiaceae</taxon>
        <taxon>Actinokineospora</taxon>
    </lineage>
</organism>
<gene>
    <name evidence="1" type="ORF">UO65_4916</name>
</gene>
<keyword evidence="2" id="KW-1185">Reference proteome</keyword>
<protein>
    <submittedName>
        <fullName evidence="1">Uncharacterized protein</fullName>
    </submittedName>
</protein>
<dbReference type="Proteomes" id="UP000019277">
    <property type="component" value="Unassembled WGS sequence"/>
</dbReference>
<dbReference type="EMBL" id="AYXG01000185">
    <property type="protein sequence ID" value="EWC59773.1"/>
    <property type="molecule type" value="Genomic_DNA"/>
</dbReference>
<evidence type="ECO:0000313" key="1">
    <source>
        <dbReference type="EMBL" id="EWC59773.1"/>
    </source>
</evidence>
<proteinExistence type="predicted"/>
<name>W7IHI2_9PSEU</name>
<dbReference type="AlphaFoldDB" id="W7IHI2"/>
<reference evidence="1 2" key="1">
    <citation type="journal article" date="2014" name="Genome Announc.">
        <title>Draft Genome Sequence of the Antitrypanosomally Active Sponge-Associated Bacterium Actinokineospora sp. Strain EG49.</title>
        <authorList>
            <person name="Harjes J."/>
            <person name="Ryu T."/>
            <person name="Abdelmohsen U.R."/>
            <person name="Moitinho-Silva L."/>
            <person name="Horn H."/>
            <person name="Ravasi T."/>
            <person name="Hentschel U."/>
        </authorList>
    </citation>
    <scope>NUCLEOTIDE SEQUENCE [LARGE SCALE GENOMIC DNA]</scope>
    <source>
        <strain evidence="1 2">EG49</strain>
    </source>
</reference>
<comment type="caution">
    <text evidence="1">The sequence shown here is derived from an EMBL/GenBank/DDBJ whole genome shotgun (WGS) entry which is preliminary data.</text>
</comment>
<sequence>MADIISAIDSVIGCEQCGGPLGGSPSGDFCGPGCASAWAAGRVGARPGDVVAAFPALAEAAREIAASLRAGAAGGQIVWRGDDE</sequence>
<dbReference type="eggNOG" id="ENOG5031XTP">
    <property type="taxonomic scope" value="Bacteria"/>
</dbReference>
<dbReference type="RefSeq" id="WP_035286592.1">
    <property type="nucleotide sequence ID" value="NZ_AYXG01000185.1"/>
</dbReference>
<dbReference type="OrthoDB" id="3261135at2"/>
<accession>W7IHI2</accession>
<evidence type="ECO:0000313" key="2">
    <source>
        <dbReference type="Proteomes" id="UP000019277"/>
    </source>
</evidence>